<accession>A0A0F8X7S9</accession>
<dbReference type="AlphaFoldDB" id="A0A0F8X7S9"/>
<name>A0A0F8X7S9_9ZZZZ</name>
<proteinExistence type="predicted"/>
<gene>
    <name evidence="1" type="ORF">LCGC14_2976460</name>
</gene>
<organism evidence="1">
    <name type="scientific">marine sediment metagenome</name>
    <dbReference type="NCBI Taxonomy" id="412755"/>
    <lineage>
        <taxon>unclassified sequences</taxon>
        <taxon>metagenomes</taxon>
        <taxon>ecological metagenomes</taxon>
    </lineage>
</organism>
<protein>
    <submittedName>
        <fullName evidence="1">Uncharacterized protein</fullName>
    </submittedName>
</protein>
<sequence>MSKSLQKVIERAIKWNKEHKERRKEICQKWIQNNPEKVKTNKIKQNAKRTPEYYKNYNERTFRFKEKRITLKEKIRLGACFLCKKNIEEREIKRTHLHHVKYNPD</sequence>
<feature type="non-terminal residue" evidence="1">
    <location>
        <position position="105"/>
    </location>
</feature>
<evidence type="ECO:0000313" key="1">
    <source>
        <dbReference type="EMBL" id="KKK65207.1"/>
    </source>
</evidence>
<comment type="caution">
    <text evidence="1">The sequence shown here is derived from an EMBL/GenBank/DDBJ whole genome shotgun (WGS) entry which is preliminary data.</text>
</comment>
<dbReference type="EMBL" id="LAZR01060666">
    <property type="protein sequence ID" value="KKK65207.1"/>
    <property type="molecule type" value="Genomic_DNA"/>
</dbReference>
<reference evidence="1" key="1">
    <citation type="journal article" date="2015" name="Nature">
        <title>Complex archaea that bridge the gap between prokaryotes and eukaryotes.</title>
        <authorList>
            <person name="Spang A."/>
            <person name="Saw J.H."/>
            <person name="Jorgensen S.L."/>
            <person name="Zaremba-Niedzwiedzka K."/>
            <person name="Martijn J."/>
            <person name="Lind A.E."/>
            <person name="van Eijk R."/>
            <person name="Schleper C."/>
            <person name="Guy L."/>
            <person name="Ettema T.J."/>
        </authorList>
    </citation>
    <scope>NUCLEOTIDE SEQUENCE</scope>
</reference>